<feature type="region of interest" description="Disordered" evidence="1">
    <location>
        <begin position="29"/>
        <end position="53"/>
    </location>
</feature>
<dbReference type="RefSeq" id="WP_252622800.1">
    <property type="nucleotide sequence ID" value="NZ_CP099490.1"/>
</dbReference>
<accession>A0ABY4YLS2</accession>
<proteinExistence type="predicted"/>
<evidence type="ECO:0000313" key="2">
    <source>
        <dbReference type="EMBL" id="USQ77554.1"/>
    </source>
</evidence>
<evidence type="ECO:0000313" key="3">
    <source>
        <dbReference type="Proteomes" id="UP001056535"/>
    </source>
</evidence>
<gene>
    <name evidence="2" type="ORF">NF557_06515</name>
</gene>
<keyword evidence="3" id="KW-1185">Reference proteome</keyword>
<protein>
    <submittedName>
        <fullName evidence="2">Uncharacterized protein</fullName>
    </submittedName>
</protein>
<evidence type="ECO:0000256" key="1">
    <source>
        <dbReference type="SAM" id="MobiDB-lite"/>
    </source>
</evidence>
<reference evidence="2" key="1">
    <citation type="submission" date="2022-06" db="EMBL/GenBank/DDBJ databases">
        <title>Ornithinimicrobium JY.X270.</title>
        <authorList>
            <person name="Huang Y."/>
        </authorList>
    </citation>
    <scope>NUCLEOTIDE SEQUENCE</scope>
    <source>
        <strain evidence="2">JY.X270</strain>
    </source>
</reference>
<dbReference type="EMBL" id="CP099490">
    <property type="protein sequence ID" value="USQ77554.1"/>
    <property type="molecule type" value="Genomic_DNA"/>
</dbReference>
<dbReference type="Proteomes" id="UP001056535">
    <property type="component" value="Chromosome"/>
</dbReference>
<sequence length="93" mass="10046">MTIDCETCPVRGRHCGDCIVPLLGRTWLEEPTRRPKPAGRPEPADADGASPASLPLDFEEMEAVEAFAHAGLISRVEAHEARVQSTLPWVAVG</sequence>
<organism evidence="2 3">
    <name type="scientific">Ornithinimicrobium cryptoxanthini</name>
    <dbReference type="NCBI Taxonomy" id="2934161"/>
    <lineage>
        <taxon>Bacteria</taxon>
        <taxon>Bacillati</taxon>
        <taxon>Actinomycetota</taxon>
        <taxon>Actinomycetes</taxon>
        <taxon>Micrococcales</taxon>
        <taxon>Ornithinimicrobiaceae</taxon>
        <taxon>Ornithinimicrobium</taxon>
    </lineage>
</organism>
<name>A0ABY4YLS2_9MICO</name>